<comment type="caution">
    <text evidence="7">The sequence shown here is derived from an EMBL/GenBank/DDBJ whole genome shotgun (WGS) entry which is preliminary data.</text>
</comment>
<dbReference type="InterPro" id="IPR035896">
    <property type="entry name" value="AN1-like_Znf"/>
</dbReference>
<accession>A0ABS2XIP6</accession>
<dbReference type="InterPro" id="IPR000058">
    <property type="entry name" value="Znf_AN1"/>
</dbReference>
<dbReference type="Pfam" id="PF01428">
    <property type="entry name" value="zf-AN1"/>
    <property type="match status" value="1"/>
</dbReference>
<protein>
    <submittedName>
        <fullName evidence="7">SMBP2 protein</fullName>
    </submittedName>
</protein>
<evidence type="ECO:0000256" key="1">
    <source>
        <dbReference type="ARBA" id="ARBA00022723"/>
    </source>
</evidence>
<proteinExistence type="predicted"/>
<evidence type="ECO:0000256" key="5">
    <source>
        <dbReference type="SAM" id="MobiDB-lite"/>
    </source>
</evidence>
<feature type="non-terminal residue" evidence="7">
    <location>
        <position position="182"/>
    </location>
</feature>
<dbReference type="SUPFAM" id="SSF118310">
    <property type="entry name" value="AN1-like Zinc finger"/>
    <property type="match status" value="1"/>
</dbReference>
<keyword evidence="2 4" id="KW-0863">Zinc-finger</keyword>
<keyword evidence="1" id="KW-0479">Metal-binding</keyword>
<feature type="domain" description="AN1-type" evidence="6">
    <location>
        <begin position="82"/>
        <end position="131"/>
    </location>
</feature>
<dbReference type="Gene3D" id="4.10.1110.10">
    <property type="entry name" value="AN1-like Zinc finger"/>
    <property type="match status" value="1"/>
</dbReference>
<feature type="compositionally biased region" description="Basic and acidic residues" evidence="5">
    <location>
        <begin position="1"/>
        <end position="24"/>
    </location>
</feature>
<keyword evidence="8" id="KW-1185">Reference proteome</keyword>
<dbReference type="SMART" id="SM00154">
    <property type="entry name" value="ZnF_AN1"/>
    <property type="match status" value="1"/>
</dbReference>
<evidence type="ECO:0000256" key="3">
    <source>
        <dbReference type="ARBA" id="ARBA00022833"/>
    </source>
</evidence>
<dbReference type="Proteomes" id="UP001166093">
    <property type="component" value="Unassembled WGS sequence"/>
</dbReference>
<evidence type="ECO:0000256" key="2">
    <source>
        <dbReference type="ARBA" id="ARBA00022771"/>
    </source>
</evidence>
<feature type="non-terminal residue" evidence="7">
    <location>
        <position position="1"/>
    </location>
</feature>
<gene>
    <name evidence="7" type="primary">Ighmbp2_1</name>
    <name evidence="7" type="ORF">GTO93_0007658</name>
</gene>
<dbReference type="EMBL" id="JAAWVQ010035617">
    <property type="protein sequence ID" value="MBN3273913.1"/>
    <property type="molecule type" value="Genomic_DNA"/>
</dbReference>
<organism evidence="7 8">
    <name type="scientific">Polyodon spathula</name>
    <name type="common">North American paddlefish</name>
    <name type="synonym">Squalus spathula</name>
    <dbReference type="NCBI Taxonomy" id="7913"/>
    <lineage>
        <taxon>Eukaryota</taxon>
        <taxon>Metazoa</taxon>
        <taxon>Chordata</taxon>
        <taxon>Craniata</taxon>
        <taxon>Vertebrata</taxon>
        <taxon>Euteleostomi</taxon>
        <taxon>Actinopterygii</taxon>
        <taxon>Chondrostei</taxon>
        <taxon>Acipenseriformes</taxon>
        <taxon>Polyodontidae</taxon>
        <taxon>Polyodon</taxon>
    </lineage>
</organism>
<sequence>MKVQESVEKTKQDTEEREKKEVPKATECTAKVDTNGHQANAQTKSSKKSKSASKGKESTKGADIAASATADTDFDDLITAVVKADGICGFSKCKASVRTMGQHCIHCNKYYCLSHHIPEVHGCGNKAKAQARMRISREGVLYAGSGTKDKSIDPAKKAYMKRKLDKKLDDLATQRKTKKKEK</sequence>
<evidence type="ECO:0000313" key="8">
    <source>
        <dbReference type="Proteomes" id="UP001166093"/>
    </source>
</evidence>
<keyword evidence="3" id="KW-0862">Zinc</keyword>
<evidence type="ECO:0000313" key="7">
    <source>
        <dbReference type="EMBL" id="MBN3273913.1"/>
    </source>
</evidence>
<name>A0ABS2XIP6_POLSP</name>
<reference evidence="7" key="1">
    <citation type="journal article" date="2021" name="Cell">
        <title>Tracing the genetic footprints of vertebrate landing in non-teleost ray-finned fishes.</title>
        <authorList>
            <person name="Bi X."/>
            <person name="Wang K."/>
            <person name="Yang L."/>
            <person name="Pan H."/>
            <person name="Jiang H."/>
            <person name="Wei Q."/>
            <person name="Fang M."/>
            <person name="Yu H."/>
            <person name="Zhu C."/>
            <person name="Cai Y."/>
            <person name="He Y."/>
            <person name="Gan X."/>
            <person name="Zeng H."/>
            <person name="Yu D."/>
            <person name="Zhu Y."/>
            <person name="Jiang H."/>
            <person name="Qiu Q."/>
            <person name="Yang H."/>
            <person name="Zhang Y.E."/>
            <person name="Wang W."/>
            <person name="Zhu M."/>
            <person name="He S."/>
            <person name="Zhang G."/>
        </authorList>
    </citation>
    <scope>NUCLEOTIDE SEQUENCE</scope>
    <source>
        <strain evidence="7">Pddl_001</strain>
    </source>
</reference>
<evidence type="ECO:0000256" key="4">
    <source>
        <dbReference type="PROSITE-ProRule" id="PRU00449"/>
    </source>
</evidence>
<dbReference type="PROSITE" id="PS51039">
    <property type="entry name" value="ZF_AN1"/>
    <property type="match status" value="1"/>
</dbReference>
<evidence type="ECO:0000259" key="6">
    <source>
        <dbReference type="PROSITE" id="PS51039"/>
    </source>
</evidence>
<feature type="region of interest" description="Disordered" evidence="5">
    <location>
        <begin position="1"/>
        <end position="63"/>
    </location>
</feature>